<dbReference type="Pfam" id="PF00877">
    <property type="entry name" value="NLPC_P60"/>
    <property type="match status" value="1"/>
</dbReference>
<dbReference type="Gene3D" id="3.90.1720.10">
    <property type="entry name" value="endopeptidase domain like (from Nostoc punctiforme)"/>
    <property type="match status" value="1"/>
</dbReference>
<keyword evidence="2" id="KW-0645">Protease</keyword>
<dbReference type="Proteomes" id="UP000295722">
    <property type="component" value="Unassembled WGS sequence"/>
</dbReference>
<proteinExistence type="inferred from homology"/>
<feature type="domain" description="NlpC/P60" evidence="5">
    <location>
        <begin position="30"/>
        <end position="158"/>
    </location>
</feature>
<gene>
    <name evidence="6" type="ORF">EYW47_26230</name>
</gene>
<organism evidence="6 7">
    <name type="scientific">Paraburkholderia silviterrae</name>
    <dbReference type="NCBI Taxonomy" id="2528715"/>
    <lineage>
        <taxon>Bacteria</taxon>
        <taxon>Pseudomonadati</taxon>
        <taxon>Pseudomonadota</taxon>
        <taxon>Betaproteobacteria</taxon>
        <taxon>Burkholderiales</taxon>
        <taxon>Burkholderiaceae</taxon>
        <taxon>Paraburkholderia</taxon>
    </lineage>
</organism>
<evidence type="ECO:0000256" key="2">
    <source>
        <dbReference type="ARBA" id="ARBA00022670"/>
    </source>
</evidence>
<comment type="similarity">
    <text evidence="1">Belongs to the peptidase C40 family.</text>
</comment>
<evidence type="ECO:0000259" key="5">
    <source>
        <dbReference type="PROSITE" id="PS51935"/>
    </source>
</evidence>
<dbReference type="EMBL" id="SMRP01000016">
    <property type="protein sequence ID" value="TDG20350.1"/>
    <property type="molecule type" value="Genomic_DNA"/>
</dbReference>
<keyword evidence="7" id="KW-1185">Reference proteome</keyword>
<dbReference type="PROSITE" id="PS51935">
    <property type="entry name" value="NLPC_P60"/>
    <property type="match status" value="1"/>
</dbReference>
<name>A0A4V6PJ22_9BURK</name>
<comment type="caution">
    <text evidence="6">The sequence shown here is derived from an EMBL/GenBank/DDBJ whole genome shotgun (WGS) entry which is preliminary data.</text>
</comment>
<dbReference type="RefSeq" id="WP_133197758.1">
    <property type="nucleotide sequence ID" value="NZ_JBHUCW010000011.1"/>
</dbReference>
<evidence type="ECO:0000313" key="6">
    <source>
        <dbReference type="EMBL" id="TDG20350.1"/>
    </source>
</evidence>
<evidence type="ECO:0000256" key="3">
    <source>
        <dbReference type="ARBA" id="ARBA00022801"/>
    </source>
</evidence>
<dbReference type="GO" id="GO:0008234">
    <property type="term" value="F:cysteine-type peptidase activity"/>
    <property type="evidence" value="ECO:0007669"/>
    <property type="project" value="UniProtKB-KW"/>
</dbReference>
<accession>A0A4V6PJ22</accession>
<dbReference type="InterPro" id="IPR038765">
    <property type="entry name" value="Papain-like_cys_pep_sf"/>
</dbReference>
<evidence type="ECO:0000256" key="4">
    <source>
        <dbReference type="ARBA" id="ARBA00022807"/>
    </source>
</evidence>
<dbReference type="GO" id="GO:0006508">
    <property type="term" value="P:proteolysis"/>
    <property type="evidence" value="ECO:0007669"/>
    <property type="project" value="UniProtKB-KW"/>
</dbReference>
<evidence type="ECO:0000256" key="1">
    <source>
        <dbReference type="ARBA" id="ARBA00007074"/>
    </source>
</evidence>
<protein>
    <submittedName>
        <fullName evidence="6">Peptidoglycan endopeptidase</fullName>
    </submittedName>
</protein>
<keyword evidence="3" id="KW-0378">Hydrolase</keyword>
<dbReference type="SUPFAM" id="SSF54001">
    <property type="entry name" value="Cysteine proteinases"/>
    <property type="match status" value="1"/>
</dbReference>
<evidence type="ECO:0000313" key="7">
    <source>
        <dbReference type="Proteomes" id="UP000295722"/>
    </source>
</evidence>
<dbReference type="InterPro" id="IPR000064">
    <property type="entry name" value="NLP_P60_dom"/>
</dbReference>
<dbReference type="AlphaFoldDB" id="A0A4V6PJ22"/>
<sequence>MSEITLAESITSDNSNVDGKDCTVGHFISESDGQRIVALAAAWVGTPYRLLGAGSEIGVGGDCSGTTNKIFVDAGFRYPYQSTSSFAAFAKKTNRFRQIDLAKERPQAGDILLWPGHMAIYAAFKSDSQNYDGKLVKHGVPKFNDIYTAFRPGGRPYGPFNSEMIRNDRYVVYRYYILPGEENCEK</sequence>
<reference evidence="6 7" key="1">
    <citation type="submission" date="2019-03" db="EMBL/GenBank/DDBJ databases">
        <title>Paraburkholderia sp. 4M-K11, isolated from subtropical forest soil.</title>
        <authorList>
            <person name="Gao Z.-H."/>
            <person name="Qiu L.-H."/>
        </authorList>
    </citation>
    <scope>NUCLEOTIDE SEQUENCE [LARGE SCALE GENOMIC DNA]</scope>
    <source>
        <strain evidence="6 7">4M-K11</strain>
    </source>
</reference>
<dbReference type="OrthoDB" id="5177647at2"/>
<keyword evidence="4" id="KW-0788">Thiol protease</keyword>